<evidence type="ECO:0000313" key="4">
    <source>
        <dbReference type="Proteomes" id="UP000009877"/>
    </source>
</evidence>
<dbReference type="Gene3D" id="3.30.230.30">
    <property type="entry name" value="Impact, N-terminal domain"/>
    <property type="match status" value="1"/>
</dbReference>
<accession>M2WH11</accession>
<dbReference type="PANTHER" id="PTHR16301:SF20">
    <property type="entry name" value="IMPACT FAMILY MEMBER YIGZ"/>
    <property type="match status" value="1"/>
</dbReference>
<dbReference type="SUPFAM" id="SSF54211">
    <property type="entry name" value="Ribosomal protein S5 domain 2-like"/>
    <property type="match status" value="1"/>
</dbReference>
<dbReference type="InterPro" id="IPR036956">
    <property type="entry name" value="Impact_N_sf"/>
</dbReference>
<protein>
    <submittedName>
        <fullName evidence="3">Protein co-occurring with transport system</fullName>
    </submittedName>
</protein>
<comment type="caution">
    <text evidence="3">The sequence shown here is derived from an EMBL/GenBank/DDBJ whole genome shotgun (WGS) entry which is preliminary data.</text>
</comment>
<proteinExistence type="inferred from homology"/>
<dbReference type="Pfam" id="PF01205">
    <property type="entry name" value="Impact_N"/>
    <property type="match status" value="2"/>
</dbReference>
<dbReference type="Proteomes" id="UP000009877">
    <property type="component" value="Unassembled WGS sequence"/>
</dbReference>
<evidence type="ECO:0000256" key="1">
    <source>
        <dbReference type="ARBA" id="ARBA00007665"/>
    </source>
</evidence>
<dbReference type="STRING" id="71999.KPaMU14_06040"/>
<dbReference type="GO" id="GO:0006446">
    <property type="term" value="P:regulation of translational initiation"/>
    <property type="evidence" value="ECO:0007669"/>
    <property type="project" value="TreeGrafter"/>
</dbReference>
<evidence type="ECO:0000259" key="2">
    <source>
        <dbReference type="Pfam" id="PF01205"/>
    </source>
</evidence>
<sequence>MPQRYTVLAHHREISHEIEIKRSRFLCVLRRVQSEDEARELIAELRRRHHDARHHCSAFVLGADRMIQRSNDDGEPSGTAGAPMLEALTQHRSPPSPEAAHDAGAEEQPELSDVCAVVVRWFGGTLLGAGGLVRAYSQAVTETLDSAPTLVRERRRHLSVAVSPAFAGKVDNELRASGIAVLDTDYGASEAVLHTGVPDRDDAVEHLRAVVSEVTSGQGRIDDGGTGWVDLA</sequence>
<dbReference type="GO" id="GO:0005737">
    <property type="term" value="C:cytoplasm"/>
    <property type="evidence" value="ECO:0007669"/>
    <property type="project" value="TreeGrafter"/>
</dbReference>
<dbReference type="InterPro" id="IPR020568">
    <property type="entry name" value="Ribosomal_Su5_D2-typ_SF"/>
</dbReference>
<dbReference type="InterPro" id="IPR001498">
    <property type="entry name" value="Impact_N"/>
</dbReference>
<name>M2WH11_9MICC</name>
<evidence type="ECO:0000313" key="3">
    <source>
        <dbReference type="EMBL" id="EME37862.1"/>
    </source>
</evidence>
<dbReference type="PANTHER" id="PTHR16301">
    <property type="entry name" value="IMPACT-RELATED"/>
    <property type="match status" value="1"/>
</dbReference>
<gene>
    <name evidence="3" type="ORF">C884_00057</name>
</gene>
<dbReference type="RefSeq" id="WP_006213205.1">
    <property type="nucleotide sequence ID" value="NZ_ANHZ02000001.1"/>
</dbReference>
<dbReference type="AlphaFoldDB" id="M2WH11"/>
<dbReference type="EMBL" id="ANHZ02000001">
    <property type="protein sequence ID" value="EME37862.1"/>
    <property type="molecule type" value="Genomic_DNA"/>
</dbReference>
<feature type="domain" description="Impact N-terminal" evidence="2">
    <location>
        <begin position="108"/>
        <end position="144"/>
    </location>
</feature>
<comment type="similarity">
    <text evidence="1">Belongs to the IMPACT family.</text>
</comment>
<reference evidence="3 4" key="1">
    <citation type="journal article" date="2014" name="Genome Announc.">
        <title>Draft Genome Sequence of Kocuria palustris PEL.</title>
        <authorList>
            <person name="Sharma G."/>
            <person name="Khatri I."/>
            <person name="Subramanian S."/>
        </authorList>
    </citation>
    <scope>NUCLEOTIDE SEQUENCE [LARGE SCALE GENOMIC DNA]</scope>
    <source>
        <strain evidence="3 4">PEL</strain>
    </source>
</reference>
<organism evidence="3 4">
    <name type="scientific">Kocuria palustris PEL</name>
    <dbReference type="NCBI Taxonomy" id="1236550"/>
    <lineage>
        <taxon>Bacteria</taxon>
        <taxon>Bacillati</taxon>
        <taxon>Actinomycetota</taxon>
        <taxon>Actinomycetes</taxon>
        <taxon>Micrococcales</taxon>
        <taxon>Micrococcaceae</taxon>
        <taxon>Kocuria</taxon>
    </lineage>
</organism>
<keyword evidence="4" id="KW-1185">Reference proteome</keyword>
<feature type="domain" description="Impact N-terminal" evidence="2">
    <location>
        <begin position="21"/>
        <end position="91"/>
    </location>
</feature>
<dbReference type="InterPro" id="IPR023582">
    <property type="entry name" value="Impact"/>
</dbReference>